<reference evidence="1 2" key="1">
    <citation type="submission" date="2018-02" db="EMBL/GenBank/DDBJ databases">
        <title>Subsurface microbial communities from deep shales in Ohio and West Virginia, USA.</title>
        <authorList>
            <person name="Wrighton K."/>
        </authorList>
    </citation>
    <scope>NUCLEOTIDE SEQUENCE [LARGE SCALE GENOMIC DNA]</scope>
    <source>
        <strain evidence="1 2">OWC-G53F</strain>
    </source>
</reference>
<protein>
    <submittedName>
        <fullName evidence="1">Uncharacterized protein</fullName>
    </submittedName>
</protein>
<comment type="caution">
    <text evidence="1">The sequence shown here is derived from an EMBL/GenBank/DDBJ whole genome shotgun (WGS) entry which is preliminary data.</text>
</comment>
<gene>
    <name evidence="1" type="ORF">B0F88_101322</name>
</gene>
<dbReference type="EMBL" id="PTIY01000001">
    <property type="protein sequence ID" value="PPK73790.1"/>
    <property type="molecule type" value="Genomic_DNA"/>
</dbReference>
<name>A0A2S6H8N8_9GAMM</name>
<accession>A0A2S6H8N8</accession>
<sequence>MNQRAGFCNPDPYVLLYLCLMAILHHRKTFQTGDALLSERSSWMQ</sequence>
<evidence type="ECO:0000313" key="1">
    <source>
        <dbReference type="EMBL" id="PPK73790.1"/>
    </source>
</evidence>
<dbReference type="AlphaFoldDB" id="A0A2S6H8N8"/>
<organism evidence="1 2">
    <name type="scientific">Methylobacter tundripaludum</name>
    <dbReference type="NCBI Taxonomy" id="173365"/>
    <lineage>
        <taxon>Bacteria</taxon>
        <taxon>Pseudomonadati</taxon>
        <taxon>Pseudomonadota</taxon>
        <taxon>Gammaproteobacteria</taxon>
        <taxon>Methylococcales</taxon>
        <taxon>Methylococcaceae</taxon>
        <taxon>Methylobacter</taxon>
    </lineage>
</organism>
<evidence type="ECO:0000313" key="2">
    <source>
        <dbReference type="Proteomes" id="UP000238071"/>
    </source>
</evidence>
<proteinExistence type="predicted"/>
<keyword evidence="2" id="KW-1185">Reference proteome</keyword>
<dbReference type="Proteomes" id="UP000238071">
    <property type="component" value="Unassembled WGS sequence"/>
</dbReference>